<dbReference type="GO" id="GO:0003677">
    <property type="term" value="F:DNA binding"/>
    <property type="evidence" value="ECO:0007669"/>
    <property type="project" value="InterPro"/>
</dbReference>
<organism evidence="2 3">
    <name type="scientific">Mesomycoplasma flocculare</name>
    <name type="common">Mycoplasma flocculare</name>
    <dbReference type="NCBI Taxonomy" id="2128"/>
    <lineage>
        <taxon>Bacteria</taxon>
        <taxon>Bacillati</taxon>
        <taxon>Mycoplasmatota</taxon>
        <taxon>Mycoplasmoidales</taxon>
        <taxon>Metamycoplasmataceae</taxon>
        <taxon>Mesomycoplasma</taxon>
    </lineage>
</organism>
<proteinExistence type="predicted"/>
<dbReference type="AlphaFoldDB" id="A0AAW9XCI2"/>
<protein>
    <recommendedName>
        <fullName evidence="1">Helicase/UvrB N-terminal domain-containing protein</fullName>
    </recommendedName>
</protein>
<dbReference type="InterPro" id="IPR027417">
    <property type="entry name" value="P-loop_NTPase"/>
</dbReference>
<dbReference type="GO" id="GO:0005524">
    <property type="term" value="F:ATP binding"/>
    <property type="evidence" value="ECO:0007669"/>
    <property type="project" value="InterPro"/>
</dbReference>
<evidence type="ECO:0000313" key="2">
    <source>
        <dbReference type="EMBL" id="MXR56955.1"/>
    </source>
</evidence>
<dbReference type="RefSeq" id="WP_160584060.1">
    <property type="nucleotide sequence ID" value="NZ_QQRD01000012.1"/>
</dbReference>
<evidence type="ECO:0000313" key="3">
    <source>
        <dbReference type="Proteomes" id="UP001193441"/>
    </source>
</evidence>
<dbReference type="Gene3D" id="3.40.50.300">
    <property type="entry name" value="P-loop containing nucleotide triphosphate hydrolases"/>
    <property type="match status" value="1"/>
</dbReference>
<dbReference type="SUPFAM" id="SSF52540">
    <property type="entry name" value="P-loop containing nucleoside triphosphate hydrolases"/>
    <property type="match status" value="1"/>
</dbReference>
<comment type="caution">
    <text evidence="2">The sequence shown here is derived from an EMBL/GenBank/DDBJ whole genome shotgun (WGS) entry which is preliminary data.</text>
</comment>
<accession>A0AAW9XCI2</accession>
<dbReference type="InterPro" id="IPR006935">
    <property type="entry name" value="Helicase/UvrB_N"/>
</dbReference>
<sequence>MPKKVIIRLFKKASNSLKEDQKEAIYFKAPTGSGKTFMIINFIDYLINWSKSEIDLKLVFVITYNLKRRSTLSNS</sequence>
<dbReference type="Pfam" id="PF04851">
    <property type="entry name" value="ResIII"/>
    <property type="match status" value="1"/>
</dbReference>
<gene>
    <name evidence="2" type="ORF">DR094_03020</name>
</gene>
<dbReference type="Proteomes" id="UP001193441">
    <property type="component" value="Unassembled WGS sequence"/>
</dbReference>
<name>A0AAW9XCI2_MESFC</name>
<feature type="domain" description="Helicase/UvrB N-terminal" evidence="1">
    <location>
        <begin position="11"/>
        <end position="62"/>
    </location>
</feature>
<reference evidence="2" key="1">
    <citation type="submission" date="2018-07" db="EMBL/GenBank/DDBJ databases">
        <title>Genetic characterization of Mycoplasma hyopneumoniae, M. hyorhinis and M. flocculare isolates through whole genome sequencing analysis: comparative analysis of sequence types and putative genes involved in virulence.</title>
        <authorList>
            <person name="Fourour S."/>
            <person name="Lucas P."/>
            <person name="Touzain F."/>
            <person name="Tocqueville V."/>
            <person name="Kempf I."/>
            <person name="Marois-Crehan C."/>
        </authorList>
    </citation>
    <scope>NUCLEOTIDE SEQUENCE</scope>
    <source>
        <strain evidence="2">MF22</strain>
    </source>
</reference>
<evidence type="ECO:0000259" key="1">
    <source>
        <dbReference type="Pfam" id="PF04851"/>
    </source>
</evidence>
<dbReference type="GO" id="GO:0016787">
    <property type="term" value="F:hydrolase activity"/>
    <property type="evidence" value="ECO:0007669"/>
    <property type="project" value="InterPro"/>
</dbReference>
<dbReference type="EMBL" id="QQRD01000012">
    <property type="protein sequence ID" value="MXR56955.1"/>
    <property type="molecule type" value="Genomic_DNA"/>
</dbReference>